<gene>
    <name evidence="2" type="ORF">AUR04nite_33940</name>
</gene>
<protein>
    <submittedName>
        <fullName evidence="2">Uncharacterized protein</fullName>
    </submittedName>
</protein>
<evidence type="ECO:0000313" key="2">
    <source>
        <dbReference type="EMBL" id="GED07862.1"/>
    </source>
</evidence>
<evidence type="ECO:0000256" key="1">
    <source>
        <dbReference type="SAM" id="Phobius"/>
    </source>
</evidence>
<feature type="transmembrane region" description="Helical" evidence="1">
    <location>
        <begin position="57"/>
        <end position="74"/>
    </location>
</feature>
<accession>A0A4Y4DR96</accession>
<dbReference type="AlphaFoldDB" id="A0A4Y4DR96"/>
<keyword evidence="1" id="KW-1133">Transmembrane helix</keyword>
<dbReference type="Proteomes" id="UP000316612">
    <property type="component" value="Unassembled WGS sequence"/>
</dbReference>
<organism evidence="2 3">
    <name type="scientific">Glutamicibacter uratoxydans</name>
    <name type="common">Arthrobacter uratoxydans</name>
    <dbReference type="NCBI Taxonomy" id="43667"/>
    <lineage>
        <taxon>Bacteria</taxon>
        <taxon>Bacillati</taxon>
        <taxon>Actinomycetota</taxon>
        <taxon>Actinomycetes</taxon>
        <taxon>Micrococcales</taxon>
        <taxon>Micrococcaceae</taxon>
        <taxon>Glutamicibacter</taxon>
    </lineage>
</organism>
<dbReference type="EMBL" id="BJNY01000030">
    <property type="protein sequence ID" value="GED07862.1"/>
    <property type="molecule type" value="Genomic_DNA"/>
</dbReference>
<evidence type="ECO:0000313" key="3">
    <source>
        <dbReference type="Proteomes" id="UP000316612"/>
    </source>
</evidence>
<sequence>MGYSYEIAKQESLRSSFESSLIQLSLDFGLIVTLMLIFGFVLLLLRRGRDYVRSRGALPAFLAAVACTVTFSSINVQSLVGPIIFVLAGLAVAVKTTSKTSSITEDDLVLSPKL</sequence>
<keyword evidence="3" id="KW-1185">Reference proteome</keyword>
<proteinExistence type="predicted"/>
<keyword evidence="1" id="KW-0812">Transmembrane</keyword>
<feature type="transmembrane region" description="Helical" evidence="1">
    <location>
        <begin position="20"/>
        <end position="45"/>
    </location>
</feature>
<comment type="caution">
    <text evidence="2">The sequence shown here is derived from an EMBL/GenBank/DDBJ whole genome shotgun (WGS) entry which is preliminary data.</text>
</comment>
<reference evidence="2 3" key="1">
    <citation type="submission" date="2019-06" db="EMBL/GenBank/DDBJ databases">
        <title>Whole genome shotgun sequence of Glutamicibacter uratoxydans NBRC 15515.</title>
        <authorList>
            <person name="Hosoyama A."/>
            <person name="Uohara A."/>
            <person name="Ohji S."/>
            <person name="Ichikawa N."/>
        </authorList>
    </citation>
    <scope>NUCLEOTIDE SEQUENCE [LARGE SCALE GENOMIC DNA]</scope>
    <source>
        <strain evidence="2 3">NBRC 15515</strain>
    </source>
</reference>
<name>A0A4Y4DR96_GLUUR</name>
<keyword evidence="1" id="KW-0472">Membrane</keyword>